<evidence type="ECO:0000313" key="2">
    <source>
        <dbReference type="Proteomes" id="UP001249851"/>
    </source>
</evidence>
<reference evidence="1" key="2">
    <citation type="journal article" date="2023" name="Science">
        <title>Genomic signatures of disease resistance in endangered staghorn corals.</title>
        <authorList>
            <person name="Vollmer S.V."/>
            <person name="Selwyn J.D."/>
            <person name="Despard B.A."/>
            <person name="Roesel C.L."/>
        </authorList>
    </citation>
    <scope>NUCLEOTIDE SEQUENCE</scope>
    <source>
        <strain evidence="1">K2</strain>
    </source>
</reference>
<name>A0AAD9Q466_ACRCE</name>
<gene>
    <name evidence="1" type="ORF">P5673_024226</name>
</gene>
<organism evidence="1 2">
    <name type="scientific">Acropora cervicornis</name>
    <name type="common">Staghorn coral</name>
    <dbReference type="NCBI Taxonomy" id="6130"/>
    <lineage>
        <taxon>Eukaryota</taxon>
        <taxon>Metazoa</taxon>
        <taxon>Cnidaria</taxon>
        <taxon>Anthozoa</taxon>
        <taxon>Hexacorallia</taxon>
        <taxon>Scleractinia</taxon>
        <taxon>Astrocoeniina</taxon>
        <taxon>Acroporidae</taxon>
        <taxon>Acropora</taxon>
    </lineage>
</organism>
<evidence type="ECO:0000313" key="1">
    <source>
        <dbReference type="EMBL" id="KAK2554229.1"/>
    </source>
</evidence>
<reference evidence="1" key="1">
    <citation type="journal article" date="2023" name="G3 (Bethesda)">
        <title>Whole genome assembly and annotation of the endangered Caribbean coral Acropora cervicornis.</title>
        <authorList>
            <person name="Selwyn J.D."/>
            <person name="Vollmer S.V."/>
        </authorList>
    </citation>
    <scope>NUCLEOTIDE SEQUENCE</scope>
    <source>
        <strain evidence="1">K2</strain>
    </source>
</reference>
<proteinExistence type="predicted"/>
<accession>A0AAD9Q466</accession>
<keyword evidence="2" id="KW-1185">Reference proteome</keyword>
<protein>
    <submittedName>
        <fullName evidence="1">Uncharacterized protein</fullName>
    </submittedName>
</protein>
<sequence>MGKDVRGIERGKCACGECEDFVRSDGATCTCLPTCHSKKDACYSSDSVGSTLGVGTSESPEKWKYEELGGSRTQRANIYRVLK</sequence>
<dbReference type="Proteomes" id="UP001249851">
    <property type="component" value="Unassembled WGS sequence"/>
</dbReference>
<dbReference type="AlphaFoldDB" id="A0AAD9Q466"/>
<comment type="caution">
    <text evidence="1">The sequence shown here is derived from an EMBL/GenBank/DDBJ whole genome shotgun (WGS) entry which is preliminary data.</text>
</comment>
<dbReference type="EMBL" id="JARQWQ010000071">
    <property type="protein sequence ID" value="KAK2554229.1"/>
    <property type="molecule type" value="Genomic_DNA"/>
</dbReference>